<accession>A0A227JB91</accession>
<evidence type="ECO:0000313" key="10">
    <source>
        <dbReference type="Proteomes" id="UP000214596"/>
    </source>
</evidence>
<evidence type="ECO:0000256" key="1">
    <source>
        <dbReference type="ARBA" id="ARBA00022676"/>
    </source>
</evidence>
<dbReference type="InterPro" id="IPR050396">
    <property type="entry name" value="Glycosyltr_51/Transpeptidase"/>
</dbReference>
<reference evidence="9 10" key="1">
    <citation type="journal article" date="2017" name="Appl. Environ. Microbiol.">
        <title>Parallel evolution of two clades of a major Atlantic endemic Vibrio parahaemolyticus pathogen lineage by independent acquisition of related pathogenicity islands.</title>
        <authorList>
            <person name="Xu F."/>
            <person name="Gonzalez-Escalona N."/>
            <person name="Drees K.P."/>
            <person name="Sebra R.P."/>
            <person name="Cooper V.S."/>
            <person name="Jones S.H."/>
            <person name="Whistler C.A."/>
        </authorList>
    </citation>
    <scope>NUCLEOTIDE SEQUENCE [LARGE SCALE GENOMIC DNA]</scope>
    <source>
        <strain evidence="9 10">MAVP-3</strain>
    </source>
</reference>
<keyword evidence="8" id="KW-0961">Cell wall biogenesis/degradation</keyword>
<dbReference type="InterPro" id="IPR012338">
    <property type="entry name" value="Beta-lactam/transpept-like"/>
</dbReference>
<comment type="caution">
    <text evidence="9">The sequence shown here is derived from an EMBL/GenBank/DDBJ whole genome shotgun (WGS) entry which is preliminary data.</text>
</comment>
<dbReference type="EMBL" id="NIXT01001014">
    <property type="protein sequence ID" value="OXE31727.1"/>
    <property type="molecule type" value="Genomic_DNA"/>
</dbReference>
<name>A0A227JB91_VIBPH</name>
<evidence type="ECO:0000256" key="7">
    <source>
        <dbReference type="ARBA" id="ARBA00023136"/>
    </source>
</evidence>
<keyword evidence="2" id="KW-0808">Transferase</keyword>
<dbReference type="GO" id="GO:0030288">
    <property type="term" value="C:outer membrane-bounded periplasmic space"/>
    <property type="evidence" value="ECO:0007669"/>
    <property type="project" value="TreeGrafter"/>
</dbReference>
<dbReference type="PANTHER" id="PTHR32282:SF27">
    <property type="entry name" value="PENICILLIN-BINDING PROTEIN 1A"/>
    <property type="match status" value="1"/>
</dbReference>
<evidence type="ECO:0000256" key="3">
    <source>
        <dbReference type="ARBA" id="ARBA00022692"/>
    </source>
</evidence>
<evidence type="ECO:0000256" key="6">
    <source>
        <dbReference type="ARBA" id="ARBA00022989"/>
    </source>
</evidence>
<evidence type="ECO:0000256" key="5">
    <source>
        <dbReference type="ARBA" id="ARBA00022984"/>
    </source>
</evidence>
<evidence type="ECO:0000313" key="9">
    <source>
        <dbReference type="EMBL" id="OXE31727.1"/>
    </source>
</evidence>
<organism evidence="9 10">
    <name type="scientific">Vibrio parahaemolyticus</name>
    <dbReference type="NCBI Taxonomy" id="670"/>
    <lineage>
        <taxon>Bacteria</taxon>
        <taxon>Pseudomonadati</taxon>
        <taxon>Pseudomonadota</taxon>
        <taxon>Gammaproteobacteria</taxon>
        <taxon>Vibrionales</taxon>
        <taxon>Vibrionaceae</taxon>
        <taxon>Vibrio</taxon>
    </lineage>
</organism>
<dbReference type="GO" id="GO:0008955">
    <property type="term" value="F:peptidoglycan glycosyltransferase activity"/>
    <property type="evidence" value="ECO:0007669"/>
    <property type="project" value="TreeGrafter"/>
</dbReference>
<evidence type="ECO:0000256" key="2">
    <source>
        <dbReference type="ARBA" id="ARBA00022679"/>
    </source>
</evidence>
<sequence>ENALENDEPKYAPQVISEQNAFLMREMMYSNIWGGGNWREGTGWNGTGWRAQKLERRDIGGKTGTTNDSKDAWYNGYGPGVVAIAWVGFDDHSRALGRTTVNSNLGQGQVSGAESGAKTAEPAWIDFMQVALEGKPEQGKNIPDDIVRVRIDRNSGLLTHKVDSTSMFEYFEKGTEPTEYVGNSLEDSIYSSGSGGTTEELF</sequence>
<keyword evidence="6" id="KW-1133">Transmembrane helix</keyword>
<dbReference type="GO" id="GO:0071555">
    <property type="term" value="P:cell wall organization"/>
    <property type="evidence" value="ECO:0007669"/>
    <property type="project" value="UniProtKB-KW"/>
</dbReference>
<dbReference type="GO" id="GO:0008360">
    <property type="term" value="P:regulation of cell shape"/>
    <property type="evidence" value="ECO:0007669"/>
    <property type="project" value="UniProtKB-KW"/>
</dbReference>
<keyword evidence="3" id="KW-0812">Transmembrane</keyword>
<dbReference type="PANTHER" id="PTHR32282">
    <property type="entry name" value="BINDING PROTEIN TRANSPEPTIDASE, PUTATIVE-RELATED"/>
    <property type="match status" value="1"/>
</dbReference>
<dbReference type="Proteomes" id="UP000214596">
    <property type="component" value="Unassembled WGS sequence"/>
</dbReference>
<dbReference type="AlphaFoldDB" id="A0A227JB91"/>
<protein>
    <submittedName>
        <fullName evidence="9">Penicillin-sensitive transpeptidase</fullName>
    </submittedName>
</protein>
<proteinExistence type="predicted"/>
<dbReference type="Gene3D" id="3.40.710.10">
    <property type="entry name" value="DD-peptidase/beta-lactamase superfamily"/>
    <property type="match status" value="1"/>
</dbReference>
<feature type="non-terminal residue" evidence="9">
    <location>
        <position position="1"/>
    </location>
</feature>
<evidence type="ECO:0000256" key="4">
    <source>
        <dbReference type="ARBA" id="ARBA00022960"/>
    </source>
</evidence>
<dbReference type="GO" id="GO:0009252">
    <property type="term" value="P:peptidoglycan biosynthetic process"/>
    <property type="evidence" value="ECO:0007669"/>
    <property type="project" value="UniProtKB-KW"/>
</dbReference>
<evidence type="ECO:0000256" key="8">
    <source>
        <dbReference type="ARBA" id="ARBA00023316"/>
    </source>
</evidence>
<keyword evidence="7" id="KW-0472">Membrane</keyword>
<keyword evidence="4" id="KW-0133">Cell shape</keyword>
<keyword evidence="1" id="KW-0328">Glycosyltransferase</keyword>
<dbReference type="SUPFAM" id="SSF56601">
    <property type="entry name" value="beta-lactamase/transpeptidase-like"/>
    <property type="match status" value="1"/>
</dbReference>
<gene>
    <name evidence="9" type="ORF">CA163_16385</name>
</gene>
<keyword evidence="5" id="KW-0573">Peptidoglycan synthesis</keyword>